<evidence type="ECO:0000313" key="8">
    <source>
        <dbReference type="EMBL" id="BAX79270.1"/>
    </source>
</evidence>
<feature type="domain" description="Formyl transferase N-terminal" evidence="6">
    <location>
        <begin position="5"/>
        <end position="181"/>
    </location>
</feature>
<evidence type="ECO:0000313" key="9">
    <source>
        <dbReference type="Proteomes" id="UP000218267"/>
    </source>
</evidence>
<comment type="similarity">
    <text evidence="1 5">Belongs to the Fmt family.</text>
</comment>
<dbReference type="Pfam" id="PF02911">
    <property type="entry name" value="Formyl_trans_C"/>
    <property type="match status" value="1"/>
</dbReference>
<name>A0A1Y1CG59_9BACT</name>
<dbReference type="GO" id="GO:0004479">
    <property type="term" value="F:methionyl-tRNA formyltransferase activity"/>
    <property type="evidence" value="ECO:0007669"/>
    <property type="project" value="UniProtKB-UniRule"/>
</dbReference>
<dbReference type="InterPro" id="IPR044135">
    <property type="entry name" value="Met-tRNA-FMT_C"/>
</dbReference>
<dbReference type="RefSeq" id="WP_096428191.1">
    <property type="nucleotide sequence ID" value="NZ_AP018042.1"/>
</dbReference>
<dbReference type="InterPro" id="IPR002376">
    <property type="entry name" value="Formyl_transf_N"/>
</dbReference>
<dbReference type="PANTHER" id="PTHR11138">
    <property type="entry name" value="METHIONYL-TRNA FORMYLTRANSFERASE"/>
    <property type="match status" value="1"/>
</dbReference>
<accession>A0A1Y1CG59</accession>
<keyword evidence="9" id="KW-1185">Reference proteome</keyword>
<dbReference type="AlphaFoldDB" id="A0A1Y1CG59"/>
<dbReference type="Proteomes" id="UP000218267">
    <property type="component" value="Chromosome"/>
</dbReference>
<dbReference type="Gene3D" id="3.40.50.12230">
    <property type="match status" value="1"/>
</dbReference>
<dbReference type="SUPFAM" id="SSF50486">
    <property type="entry name" value="FMT C-terminal domain-like"/>
    <property type="match status" value="1"/>
</dbReference>
<dbReference type="InterPro" id="IPR036477">
    <property type="entry name" value="Formyl_transf_N_sf"/>
</dbReference>
<evidence type="ECO:0000256" key="2">
    <source>
        <dbReference type="ARBA" id="ARBA00012261"/>
    </source>
</evidence>
<dbReference type="InterPro" id="IPR005794">
    <property type="entry name" value="Fmt"/>
</dbReference>
<keyword evidence="3 5" id="KW-0808">Transferase</keyword>
<proteinExistence type="inferred from homology"/>
<reference evidence="9" key="2">
    <citation type="journal article" date="2020" name="Antonie Van Leeuwenhoek">
        <title>Labilibaculum antarcticum sp. nov., a novel facultative anaerobic, psychrotorelant bacterium isolated from marine sediment of Antarctica.</title>
        <authorList>
            <person name="Watanabe M."/>
            <person name="Kojima H."/>
            <person name="Fukui M."/>
        </authorList>
    </citation>
    <scope>NUCLEOTIDE SEQUENCE [LARGE SCALE GENOMIC DNA]</scope>
    <source>
        <strain evidence="9">SPP2</strain>
    </source>
</reference>
<gene>
    <name evidence="5" type="primary">fmt</name>
    <name evidence="8" type="ORF">ALGA_0883</name>
</gene>
<evidence type="ECO:0000259" key="6">
    <source>
        <dbReference type="Pfam" id="PF00551"/>
    </source>
</evidence>
<dbReference type="EMBL" id="AP018042">
    <property type="protein sequence ID" value="BAX79270.1"/>
    <property type="molecule type" value="Genomic_DNA"/>
</dbReference>
<evidence type="ECO:0000256" key="1">
    <source>
        <dbReference type="ARBA" id="ARBA00010699"/>
    </source>
</evidence>
<comment type="catalytic activity">
    <reaction evidence="5">
        <text>L-methionyl-tRNA(fMet) + (6R)-10-formyltetrahydrofolate = N-formyl-L-methionyl-tRNA(fMet) + (6S)-5,6,7,8-tetrahydrofolate + H(+)</text>
        <dbReference type="Rhea" id="RHEA:24380"/>
        <dbReference type="Rhea" id="RHEA-COMP:9952"/>
        <dbReference type="Rhea" id="RHEA-COMP:9953"/>
        <dbReference type="ChEBI" id="CHEBI:15378"/>
        <dbReference type="ChEBI" id="CHEBI:57453"/>
        <dbReference type="ChEBI" id="CHEBI:78530"/>
        <dbReference type="ChEBI" id="CHEBI:78844"/>
        <dbReference type="ChEBI" id="CHEBI:195366"/>
        <dbReference type="EC" id="2.1.2.9"/>
    </reaction>
</comment>
<dbReference type="InterPro" id="IPR011034">
    <property type="entry name" value="Formyl_transferase-like_C_sf"/>
</dbReference>
<dbReference type="CDD" id="cd08704">
    <property type="entry name" value="Met_tRNA_FMT_C"/>
    <property type="match status" value="1"/>
</dbReference>
<dbReference type="CDD" id="cd08646">
    <property type="entry name" value="FMT_core_Met-tRNA-FMT_N"/>
    <property type="match status" value="1"/>
</dbReference>
<dbReference type="PANTHER" id="PTHR11138:SF5">
    <property type="entry name" value="METHIONYL-TRNA FORMYLTRANSFERASE, MITOCHONDRIAL"/>
    <property type="match status" value="1"/>
</dbReference>
<dbReference type="GO" id="GO:0005829">
    <property type="term" value="C:cytosol"/>
    <property type="evidence" value="ECO:0007669"/>
    <property type="project" value="TreeGrafter"/>
</dbReference>
<sequence length="321" mass="35810">MNNFRIVYMGTPDFAVAPLEALLNAGCDVVGVITNPDKPAGRGQQIQEAAVKKFAVAKGLKILQPEKFRNEEFLEELRSLKADLQVVVAFKMLPEIVWNMPKYGTLNLHASLLPQYRGAAPINWAIINGDRETGVSTFLLQHEIDTGNILFQEKVSIGENDNVEVIHDKLMTIGSELVVKTVQAIEAGEYPQIPQDNLSGKELELKSAPKIFKEDCKIDWTKDLNSIHNLIRGLSPYPASWTELVPNEAGKAIGLKIFTSEKEKTNHDEAIGSIITDGKTYLKIAVKGGFILIKMLQQAGKKRMKVEDFLRGFQQIKNYHL</sequence>
<dbReference type="EC" id="2.1.2.9" evidence="2 5"/>
<dbReference type="HAMAP" id="MF_00182">
    <property type="entry name" value="Formyl_trans"/>
    <property type="match status" value="1"/>
</dbReference>
<evidence type="ECO:0000256" key="4">
    <source>
        <dbReference type="ARBA" id="ARBA00022917"/>
    </source>
</evidence>
<dbReference type="InterPro" id="IPR041711">
    <property type="entry name" value="Met-tRNA-FMT_N"/>
</dbReference>
<dbReference type="NCBIfam" id="TIGR00460">
    <property type="entry name" value="fmt"/>
    <property type="match status" value="1"/>
</dbReference>
<dbReference type="SUPFAM" id="SSF53328">
    <property type="entry name" value="Formyltransferase"/>
    <property type="match status" value="1"/>
</dbReference>
<dbReference type="InterPro" id="IPR005793">
    <property type="entry name" value="Formyl_trans_C"/>
</dbReference>
<dbReference type="Pfam" id="PF00551">
    <property type="entry name" value="Formyl_trans_N"/>
    <property type="match status" value="1"/>
</dbReference>
<organism evidence="8 9">
    <name type="scientific">Labilibaculum antarcticum</name>
    <dbReference type="NCBI Taxonomy" id="1717717"/>
    <lineage>
        <taxon>Bacteria</taxon>
        <taxon>Pseudomonadati</taxon>
        <taxon>Bacteroidota</taxon>
        <taxon>Bacteroidia</taxon>
        <taxon>Marinilabiliales</taxon>
        <taxon>Marinifilaceae</taxon>
        <taxon>Labilibaculum</taxon>
    </lineage>
</organism>
<feature type="domain" description="Formyl transferase C-terminal" evidence="7">
    <location>
        <begin position="210"/>
        <end position="313"/>
    </location>
</feature>
<reference evidence="8 9" key="1">
    <citation type="journal article" date="2018" name="Mar. Genomics">
        <title>Complete genome sequence of Marinifilaceae bacterium strain SPP2, isolated from the Antarctic marine sediment.</title>
        <authorList>
            <person name="Watanabe M."/>
            <person name="Kojima H."/>
            <person name="Fukui M."/>
        </authorList>
    </citation>
    <scope>NUCLEOTIDE SEQUENCE [LARGE SCALE GENOMIC DNA]</scope>
    <source>
        <strain evidence="8 9">SPP2</strain>
    </source>
</reference>
<protein>
    <recommendedName>
        <fullName evidence="2 5">Methionyl-tRNA formyltransferase</fullName>
        <ecNumber evidence="2 5">2.1.2.9</ecNumber>
    </recommendedName>
</protein>
<evidence type="ECO:0000256" key="5">
    <source>
        <dbReference type="HAMAP-Rule" id="MF_00182"/>
    </source>
</evidence>
<evidence type="ECO:0000259" key="7">
    <source>
        <dbReference type="Pfam" id="PF02911"/>
    </source>
</evidence>
<keyword evidence="4 5" id="KW-0648">Protein biosynthesis</keyword>
<dbReference type="KEGG" id="mbas:ALGA_0883"/>
<comment type="function">
    <text evidence="5">Attaches a formyl group to the free amino group of methionyl-tRNA(fMet). The formyl group appears to play a dual role in the initiator identity of N-formylmethionyl-tRNA by promoting its recognition by IF2 and preventing the misappropriation of this tRNA by the elongation apparatus.</text>
</comment>
<dbReference type="OrthoDB" id="9802815at2"/>
<evidence type="ECO:0000256" key="3">
    <source>
        <dbReference type="ARBA" id="ARBA00022679"/>
    </source>
</evidence>
<feature type="binding site" evidence="5">
    <location>
        <begin position="111"/>
        <end position="114"/>
    </location>
    <ligand>
        <name>(6S)-5,6,7,8-tetrahydrofolate</name>
        <dbReference type="ChEBI" id="CHEBI:57453"/>
    </ligand>
</feature>